<dbReference type="PANTHER" id="PTHR30572">
    <property type="entry name" value="MEMBRANE COMPONENT OF TRANSPORTER-RELATED"/>
    <property type="match status" value="1"/>
</dbReference>
<name>A0A5Q0UG15_9ARCH</name>
<feature type="transmembrane region" description="Helical" evidence="7">
    <location>
        <begin position="272"/>
        <end position="297"/>
    </location>
</feature>
<dbReference type="PANTHER" id="PTHR30572:SF4">
    <property type="entry name" value="ABC TRANSPORTER PERMEASE YTRF"/>
    <property type="match status" value="1"/>
</dbReference>
<keyword evidence="2" id="KW-1003">Cell membrane</keyword>
<feature type="transmembrane region" description="Helical" evidence="7">
    <location>
        <begin position="318"/>
        <end position="347"/>
    </location>
</feature>
<evidence type="ECO:0000256" key="5">
    <source>
        <dbReference type="ARBA" id="ARBA00023136"/>
    </source>
</evidence>
<feature type="transmembrane region" description="Helical" evidence="7">
    <location>
        <begin position="21"/>
        <end position="40"/>
    </location>
</feature>
<evidence type="ECO:0000313" key="10">
    <source>
        <dbReference type="EMBL" id="QGA79939.1"/>
    </source>
</evidence>
<dbReference type="GeneID" id="42364410"/>
<proteinExistence type="inferred from homology"/>
<keyword evidence="11" id="KW-1185">Reference proteome</keyword>
<dbReference type="Pfam" id="PF02687">
    <property type="entry name" value="FtsX"/>
    <property type="match status" value="1"/>
</dbReference>
<dbReference type="OrthoDB" id="11469at2157"/>
<protein>
    <submittedName>
        <fullName evidence="10">ABC transport system permease protein</fullName>
    </submittedName>
</protein>
<evidence type="ECO:0000256" key="2">
    <source>
        <dbReference type="ARBA" id="ARBA00022475"/>
    </source>
</evidence>
<dbReference type="GO" id="GO:0022857">
    <property type="term" value="F:transmembrane transporter activity"/>
    <property type="evidence" value="ECO:0007669"/>
    <property type="project" value="TreeGrafter"/>
</dbReference>
<evidence type="ECO:0000256" key="4">
    <source>
        <dbReference type="ARBA" id="ARBA00022989"/>
    </source>
</evidence>
<evidence type="ECO:0000256" key="7">
    <source>
        <dbReference type="SAM" id="Phobius"/>
    </source>
</evidence>
<organism evidence="10 11">
    <name type="scientific">Candidatus Nanohalobium constans</name>
    <dbReference type="NCBI Taxonomy" id="2565781"/>
    <lineage>
        <taxon>Archaea</taxon>
        <taxon>Candidatus Nanohalarchaeota</taxon>
        <taxon>Candidatus Nanohalobia</taxon>
        <taxon>Candidatus Nanohalobiales</taxon>
        <taxon>Candidatus Nanohalobiaceae</taxon>
        <taxon>Candidatus Nanohalobium</taxon>
    </lineage>
</organism>
<evidence type="ECO:0000259" key="9">
    <source>
        <dbReference type="Pfam" id="PF12704"/>
    </source>
</evidence>
<reference evidence="11" key="1">
    <citation type="submission" date="2019-05" db="EMBL/GenBank/DDBJ databases">
        <title>Candidatus Nanohalobium constans, a novel model system to study the DPANN nano-sized archaea: genomic and physiological characterization of a nanoarchaeon co-cultured with its chitinotrophic host.</title>
        <authorList>
            <person name="La Cono V."/>
            <person name="Arcadi E."/>
            <person name="Crisafi F."/>
            <person name="Denaro R."/>
            <person name="La Spada G."/>
            <person name="Messina E."/>
            <person name="Smedile F."/>
            <person name="Toshchakov S.V."/>
            <person name="Shevchenko M.A."/>
            <person name="Golyshin P.N."/>
            <person name="Golyshina O.V."/>
            <person name="Ferrer M."/>
            <person name="Rohde M."/>
            <person name="Mushegian A."/>
            <person name="Sorokin D.Y."/>
            <person name="Giuliano L."/>
            <person name="Yakimov M.M."/>
        </authorList>
    </citation>
    <scope>NUCLEOTIDE SEQUENCE [LARGE SCALE GENOMIC DNA]</scope>
    <source>
        <strain evidence="11">LC1Nh</strain>
    </source>
</reference>
<keyword evidence="3 7" id="KW-0812">Transmembrane</keyword>
<dbReference type="InterPro" id="IPR050250">
    <property type="entry name" value="Macrolide_Exporter_MacB"/>
</dbReference>
<sequence>MFLDFFRLSINNLRHRKRRSWLTIIGTLIGIMAVVSLISIGQGLENSVASELEELGGNKLFISSSGGVSGRFAETTFGLNEDDKQAIERVKEIKGVAGGISGGIDAKYRRDTEKTSLRGITTGRNADIAKEIYDIEVVEGRYLATGDTSSVVIAEDAKNDIFEDEIILNSKIDINGTDYKVVGVISTSQTVGNFQGLVGPLEETRDVLNRPEGYDFVTAEVSDGETTSEVAEKVRKELRNERGIEKGEETFQIETAQDIIDSFKNQLSIIRAVLLGIGAISLLVGGVGIMNTMYTSVSEREREIGVMKAIGATKKQILALFMIESGMVGMIGGLLGATVGIGLSYVAAALIKSSVSLPFQPYVSPELVFGAIFFSFIVGMISGALPARKASKKEPVEALRSG</sequence>
<feature type="domain" description="ABC3 transporter permease C-terminal" evidence="8">
    <location>
        <begin position="277"/>
        <end position="395"/>
    </location>
</feature>
<keyword evidence="4 7" id="KW-1133">Transmembrane helix</keyword>
<feature type="domain" description="MacB-like periplasmic core" evidence="9">
    <location>
        <begin position="20"/>
        <end position="236"/>
    </location>
</feature>
<dbReference type="KEGG" id="ncon:LC1Nh_0030"/>
<keyword evidence="5 7" id="KW-0472">Membrane</keyword>
<accession>A0A5Q0UG15</accession>
<dbReference type="GO" id="GO:0005886">
    <property type="term" value="C:plasma membrane"/>
    <property type="evidence" value="ECO:0007669"/>
    <property type="project" value="UniProtKB-SubCell"/>
</dbReference>
<evidence type="ECO:0000256" key="1">
    <source>
        <dbReference type="ARBA" id="ARBA00004651"/>
    </source>
</evidence>
<dbReference type="RefSeq" id="WP_153549677.1">
    <property type="nucleotide sequence ID" value="NZ_CP040089.1"/>
</dbReference>
<dbReference type="InterPro" id="IPR003838">
    <property type="entry name" value="ABC3_permease_C"/>
</dbReference>
<dbReference type="AlphaFoldDB" id="A0A5Q0UG15"/>
<dbReference type="InterPro" id="IPR025857">
    <property type="entry name" value="MacB_PCD"/>
</dbReference>
<dbReference type="EMBL" id="CP040089">
    <property type="protein sequence ID" value="QGA79939.1"/>
    <property type="molecule type" value="Genomic_DNA"/>
</dbReference>
<evidence type="ECO:0000259" key="8">
    <source>
        <dbReference type="Pfam" id="PF02687"/>
    </source>
</evidence>
<evidence type="ECO:0000256" key="3">
    <source>
        <dbReference type="ARBA" id="ARBA00022692"/>
    </source>
</evidence>
<gene>
    <name evidence="10" type="ORF">LC1Nh_0030</name>
</gene>
<evidence type="ECO:0000256" key="6">
    <source>
        <dbReference type="ARBA" id="ARBA00038076"/>
    </source>
</evidence>
<comment type="subcellular location">
    <subcellularLocation>
        <location evidence="1">Cell membrane</location>
        <topology evidence="1">Multi-pass membrane protein</topology>
    </subcellularLocation>
</comment>
<feature type="transmembrane region" description="Helical" evidence="7">
    <location>
        <begin position="367"/>
        <end position="385"/>
    </location>
</feature>
<comment type="similarity">
    <text evidence="6">Belongs to the ABC-4 integral membrane protein family.</text>
</comment>
<dbReference type="Proteomes" id="UP000377803">
    <property type="component" value="Chromosome"/>
</dbReference>
<evidence type="ECO:0000313" key="11">
    <source>
        <dbReference type="Proteomes" id="UP000377803"/>
    </source>
</evidence>
<dbReference type="Pfam" id="PF12704">
    <property type="entry name" value="MacB_PCD"/>
    <property type="match status" value="1"/>
</dbReference>